<dbReference type="InterPro" id="IPR011993">
    <property type="entry name" value="PH-like_dom_sf"/>
</dbReference>
<reference evidence="1" key="1">
    <citation type="submission" date="2022-10" db="EMBL/GenBank/DDBJ databases">
        <authorList>
            <person name="Byrne P K."/>
        </authorList>
    </citation>
    <scope>NUCLEOTIDE SEQUENCE</scope>
    <source>
        <strain evidence="1">IFO1802</strain>
    </source>
</reference>
<dbReference type="InterPro" id="IPR000156">
    <property type="entry name" value="Ran_bind_dom"/>
</dbReference>
<dbReference type="Pfam" id="PF00638">
    <property type="entry name" value="Ran_BP1"/>
    <property type="match status" value="1"/>
</dbReference>
<protein>
    <submittedName>
        <fullName evidence="1">Uncharacterized protein</fullName>
    </submittedName>
</protein>
<dbReference type="Gene3D" id="2.30.29.30">
    <property type="entry name" value="Pleckstrin-homology domain (PH domain)/Phosphotyrosine-binding domain (PTB)"/>
    <property type="match status" value="1"/>
</dbReference>
<evidence type="ECO:0000313" key="1">
    <source>
        <dbReference type="EMBL" id="CAI4046850.1"/>
    </source>
</evidence>
<dbReference type="PANTHER" id="PTHR38697:SF1">
    <property type="entry name" value="NUCLEAR PORE COMPLEX PROTEIN SIMILAR TO S. CEREVISIAE NUP2 (EUROFUNG)"/>
    <property type="match status" value="1"/>
</dbReference>
<dbReference type="GO" id="GO:0051028">
    <property type="term" value="P:mRNA transport"/>
    <property type="evidence" value="ECO:0007669"/>
    <property type="project" value="UniProtKB-KW"/>
</dbReference>
<dbReference type="InterPro" id="IPR053074">
    <property type="entry name" value="NPC_Nucleoporin"/>
</dbReference>
<gene>
    <name evidence="1" type="primary">SKDI12G3640</name>
    <name evidence="1" type="ORF">SKDI_12G3640</name>
</gene>
<keyword evidence="2" id="KW-1185">Reference proteome</keyword>
<dbReference type="SMART" id="SM00160">
    <property type="entry name" value="RanBD"/>
    <property type="match status" value="1"/>
</dbReference>
<dbReference type="Pfam" id="PF08911">
    <property type="entry name" value="NUP50"/>
    <property type="match status" value="1"/>
</dbReference>
<dbReference type="PROSITE" id="PS50196">
    <property type="entry name" value="RANBD1"/>
    <property type="match status" value="1"/>
</dbReference>
<name>A0AA35NKB6_SACK1</name>
<dbReference type="OrthoDB" id="185618at2759"/>
<evidence type="ECO:0000313" key="2">
    <source>
        <dbReference type="Proteomes" id="UP001162087"/>
    </source>
</evidence>
<proteinExistence type="predicted"/>
<organism evidence="1 2">
    <name type="scientific">Saccharomyces kudriavzevii (strain ATCC MYA-4449 / AS 2.2408 / CBS 8840 / NBRC 1802 / NCYC 2889)</name>
    <name type="common">Yeast</name>
    <dbReference type="NCBI Taxonomy" id="226230"/>
    <lineage>
        <taxon>Eukaryota</taxon>
        <taxon>Fungi</taxon>
        <taxon>Dikarya</taxon>
        <taxon>Ascomycota</taxon>
        <taxon>Saccharomycotina</taxon>
        <taxon>Saccharomycetes</taxon>
        <taxon>Saccharomycetales</taxon>
        <taxon>Saccharomycetaceae</taxon>
        <taxon>Saccharomyces</taxon>
    </lineage>
</organism>
<dbReference type="InterPro" id="IPR015007">
    <property type="entry name" value="NUP2/50/61"/>
</dbReference>
<accession>A0AA35NKB6</accession>
<dbReference type="EMBL" id="OX365907">
    <property type="protein sequence ID" value="CAI4046850.1"/>
    <property type="molecule type" value="Genomic_DNA"/>
</dbReference>
<dbReference type="SUPFAM" id="SSF50729">
    <property type="entry name" value="PH domain-like"/>
    <property type="match status" value="1"/>
</dbReference>
<sequence length="712" mass="76765">MAKRVADAQIQRETYDSNESDDDMTPSTKVASSAVMNRRRIAMPKRRMAFKPFAPAASDESKTASSFNFSKQENNSGTKADNDQTTQYNSKLKALNLQFKSKIDELVSGEPLADLRPFFTKYELYIKNILEVSEESNENSKKSIQEDDNKSARVEEDIKSSDSSSEGEIKVEGPKFTIDTKAPTSDSVFSFGPKKENLKKDESDSESDVEIKGPEFKFSGTVSSDVFKLNANTDKNEKKSETNAKPISLPSAAEQTTDKNSFPSVGSTKENENKNDNVKSSFNFGTGAVVDSQNAKPSFVFGQTAAKPFQEKGFSTFGFAKSENTNDANSDSNSKTESSGDGNDTKPSFAFSIPSKNPDAAKPSFTFGASTSPSGTAEPALSFGSAKSPKRETNMNDGDHIVEKPAFNLVSSIDNEKKGENKEDAKPFFSFGKANGNESKSSDNSAFSSESGNGNDKKEKTKPAFSFGASASTDSNTGSKPSAFIFGSSIATSSTEDAKKPFSFGAASSNGTPSFSFGKATTKSPPSSSTSPTPSIPSTGFKFSLPFEQKVGQAATDEIVEESTIKAAGSDLQGASKADTASEESKPMDLQNGEENEVALFSQRAKLMTFNVETKSYDSKGVGEMKLLRVKNDPSKVRLLCRSDGMGNILLNATVVDSFKYEPLAPGNENLIKTPTVTADGKLITYIVKYKQKEEGRSFMKAIEDAKKEMKN</sequence>
<dbReference type="PANTHER" id="PTHR38697">
    <property type="entry name" value="NUCLEAR PORE COMPLEX PROTEIN SIMILAR TO S. CEREVISIAE NUP2 (EUROFUNG)"/>
    <property type="match status" value="1"/>
</dbReference>
<dbReference type="GO" id="GO:0015031">
    <property type="term" value="P:protein transport"/>
    <property type="evidence" value="ECO:0007669"/>
    <property type="project" value="UniProtKB-KW"/>
</dbReference>
<dbReference type="GO" id="GO:0005643">
    <property type="term" value="C:nuclear pore"/>
    <property type="evidence" value="ECO:0007669"/>
    <property type="project" value="UniProtKB-SubCell"/>
</dbReference>
<dbReference type="Proteomes" id="UP001162087">
    <property type="component" value="Chromosome 12"/>
</dbReference>